<reference evidence="2 3" key="1">
    <citation type="journal article" date="2006" name="J. Bacteriol.">
        <title>Comparison of the genome sequence of the poultry pathogen Bordetella avium with those of B. bronchiseptica, B. pertussis, and B. parapertussis reveals extensive diversity in surface structures associated with host interaction.</title>
        <authorList>
            <person name="Sebaihia M."/>
            <person name="Preston A."/>
            <person name="Maskell D.J."/>
            <person name="Kuzmiak H."/>
            <person name="Connell T.D."/>
            <person name="King N.D."/>
            <person name="Orndorff P.E."/>
            <person name="Miyamoto D.M."/>
            <person name="Thomson N.R."/>
            <person name="Harris D."/>
            <person name="Goble A."/>
            <person name="Lord A."/>
            <person name="Murphy L."/>
            <person name="Quail M.A."/>
            <person name="Rutter S."/>
            <person name="Squares R."/>
            <person name="Squares S."/>
            <person name="Woodward J."/>
            <person name="Parkhill J."/>
            <person name="Temple L.M."/>
        </authorList>
    </citation>
    <scope>NUCLEOTIDE SEQUENCE [LARGE SCALE GENOMIC DNA]</scope>
    <source>
        <strain evidence="2 3">197N</strain>
    </source>
</reference>
<proteinExistence type="predicted"/>
<dbReference type="Gene3D" id="3.90.70.10">
    <property type="entry name" value="Cysteine proteinases"/>
    <property type="match status" value="1"/>
</dbReference>
<dbReference type="KEGG" id="bav:BAV2948"/>
<dbReference type="STRING" id="360910.BAV2948"/>
<evidence type="ECO:0000313" key="3">
    <source>
        <dbReference type="Proteomes" id="UP000001977"/>
    </source>
</evidence>
<dbReference type="Proteomes" id="UP000001977">
    <property type="component" value="Chromosome"/>
</dbReference>
<dbReference type="InterPro" id="IPR039564">
    <property type="entry name" value="Peptidase_C39-like"/>
</dbReference>
<keyword evidence="3" id="KW-1185">Reference proteome</keyword>
<evidence type="ECO:0000259" key="1">
    <source>
        <dbReference type="Pfam" id="PF13529"/>
    </source>
</evidence>
<name>Q2KV37_BORA1</name>
<evidence type="ECO:0000313" key="2">
    <source>
        <dbReference type="EMBL" id="CAJ50558.1"/>
    </source>
</evidence>
<gene>
    <name evidence="2" type="ordered locus">BAV2948</name>
</gene>
<accession>Q2KV37</accession>
<dbReference type="AlphaFoldDB" id="Q2KV37"/>
<sequence length="231" mass="25197">MGPGIAAAVQQWDGASAGFMSVSWQDIKLRGAFMQVPYFSQWESAELAPDLVAGTASLRDDPLWRASGATTQEEYVDWANHVCGMACLKMVLAARQGRVEPVLKLARLARHYGAYEVSAENIRGMIYAPFVAMLSEEFGLAAEVKTGLQATELPALMDKGRLYMASVHHSIRLPQSEPPRRGGHLVLITKADGERVVFHNPSGDTPATRVDVCLPAGVFERFYAGRGVLIH</sequence>
<dbReference type="eggNOG" id="COG3271">
    <property type="taxonomic scope" value="Bacteria"/>
</dbReference>
<protein>
    <recommendedName>
        <fullName evidence="1">Peptidase C39-like domain-containing protein</fullName>
    </recommendedName>
</protein>
<feature type="domain" description="Peptidase C39-like" evidence="1">
    <location>
        <begin position="35"/>
        <end position="201"/>
    </location>
</feature>
<dbReference type="Pfam" id="PF13529">
    <property type="entry name" value="Peptidase_C39_2"/>
    <property type="match status" value="1"/>
</dbReference>
<dbReference type="HOGENOM" id="CLU_118121_0_0_4"/>
<dbReference type="EMBL" id="AM167904">
    <property type="protein sequence ID" value="CAJ50558.1"/>
    <property type="molecule type" value="Genomic_DNA"/>
</dbReference>
<organism evidence="2 3">
    <name type="scientific">Bordetella avium (strain 197N)</name>
    <dbReference type="NCBI Taxonomy" id="360910"/>
    <lineage>
        <taxon>Bacteria</taxon>
        <taxon>Pseudomonadati</taxon>
        <taxon>Pseudomonadota</taxon>
        <taxon>Betaproteobacteria</taxon>
        <taxon>Burkholderiales</taxon>
        <taxon>Alcaligenaceae</taxon>
        <taxon>Bordetella</taxon>
    </lineage>
</organism>